<dbReference type="RefSeq" id="WP_054361187.1">
    <property type="nucleotide sequence ID" value="NZ_LJYW01000001.1"/>
</dbReference>
<dbReference type="PANTHER" id="PTHR35841">
    <property type="entry name" value="PHOSPHONATES-BINDING PERIPLASMIC PROTEIN"/>
    <property type="match status" value="1"/>
</dbReference>
<keyword evidence="2" id="KW-1185">Reference proteome</keyword>
<dbReference type="PANTHER" id="PTHR35841:SF1">
    <property type="entry name" value="PHOSPHONATES-BINDING PERIPLASMIC PROTEIN"/>
    <property type="match status" value="1"/>
</dbReference>
<dbReference type="Proteomes" id="UP000048984">
    <property type="component" value="Unassembled WGS sequence"/>
</dbReference>
<dbReference type="SUPFAM" id="SSF53850">
    <property type="entry name" value="Periplasmic binding protein-like II"/>
    <property type="match status" value="1"/>
</dbReference>
<reference evidence="1 2" key="2">
    <citation type="submission" date="2015-10" db="EMBL/GenBank/DDBJ databases">
        <title>Draft Genome Sequence of Prosthecomicrobium hirschii ATCC 27832.</title>
        <authorList>
            <person name="Daniel J."/>
            <person name="Givan S.A."/>
            <person name="Brun Y.V."/>
            <person name="Brown P.J."/>
        </authorList>
    </citation>
    <scope>NUCLEOTIDE SEQUENCE [LARGE SCALE GENOMIC DNA]</scope>
    <source>
        <strain evidence="1 2">16</strain>
    </source>
</reference>
<accession>A0A0P6VTY3</accession>
<dbReference type="Pfam" id="PF12974">
    <property type="entry name" value="Phosphonate-bd"/>
    <property type="match status" value="1"/>
</dbReference>
<comment type="caution">
    <text evidence="1">The sequence shown here is derived from an EMBL/GenBank/DDBJ whole genome shotgun (WGS) entry which is preliminary data.</text>
</comment>
<name>A0A0P6VTY3_9HYPH</name>
<dbReference type="EMBL" id="LJYW01000001">
    <property type="protein sequence ID" value="KPL55020.1"/>
    <property type="molecule type" value="Genomic_DNA"/>
</dbReference>
<protein>
    <recommendedName>
        <fullName evidence="3">Phosphate ABC transporter substrate-binding protein</fullName>
    </recommendedName>
</protein>
<evidence type="ECO:0008006" key="3">
    <source>
        <dbReference type="Google" id="ProtNLM"/>
    </source>
</evidence>
<evidence type="ECO:0000313" key="2">
    <source>
        <dbReference type="Proteomes" id="UP000048984"/>
    </source>
</evidence>
<reference evidence="1 2" key="1">
    <citation type="submission" date="2015-09" db="EMBL/GenBank/DDBJ databases">
        <authorList>
            <person name="Jackson K.R."/>
            <person name="Lunt B.L."/>
            <person name="Fisher J.N.B."/>
            <person name="Gardner A.V."/>
            <person name="Bailey M.E."/>
            <person name="Deus L.M."/>
            <person name="Earl A.S."/>
            <person name="Gibby P.D."/>
            <person name="Hartmann K.A."/>
            <person name="Liu J.E."/>
            <person name="Manci A.M."/>
            <person name="Nielsen D.A."/>
            <person name="Solomon M.B."/>
            <person name="Breakwell D.P."/>
            <person name="Burnett S.H."/>
            <person name="Grose J.H."/>
        </authorList>
    </citation>
    <scope>NUCLEOTIDE SEQUENCE [LARGE SCALE GENOMIC DNA]</scope>
    <source>
        <strain evidence="1 2">16</strain>
    </source>
</reference>
<dbReference type="AlphaFoldDB" id="A0A0P6VTY3"/>
<dbReference type="Gene3D" id="3.40.190.10">
    <property type="entry name" value="Periplasmic binding protein-like II"/>
    <property type="match status" value="1"/>
</dbReference>
<evidence type="ECO:0000313" key="1">
    <source>
        <dbReference type="EMBL" id="KPL55020.1"/>
    </source>
</evidence>
<proteinExistence type="predicted"/>
<organism evidence="1 2">
    <name type="scientific">Prosthecodimorpha hirschii</name>
    <dbReference type="NCBI Taxonomy" id="665126"/>
    <lineage>
        <taxon>Bacteria</taxon>
        <taxon>Pseudomonadati</taxon>
        <taxon>Pseudomonadota</taxon>
        <taxon>Alphaproteobacteria</taxon>
        <taxon>Hyphomicrobiales</taxon>
        <taxon>Ancalomicrobiaceae</taxon>
        <taxon>Prosthecodimorpha</taxon>
    </lineage>
</organism>
<dbReference type="STRING" id="665126.ABB55_24650"/>
<gene>
    <name evidence="1" type="ORF">ABB55_24650</name>
</gene>
<sequence length="271" mass="29199">MSRFIANARMYAVTPEAEAAWRALIEAIVAEAGLDFDYLAYPAPQPLEVLWRRGDLGAVQMCGYPIALGLADVVPIAAPIPAAPWAGGRPVYRSDLIVRRDAPYRTLEDTFGGRAGWTVEHSHSGFNAFRHHLLGYRSPDRPALYGSMAGNLVTARRILDSVLDGTIDIGPLDAYWHDLIAHHRPDLTAGIRVLASTDLAPIPAFVAALSLPTEAVESLKHAFAAAATRPWFPAPAATLRLTGFAPVTQADFATTLAWDRAAHAAGYPFPA</sequence>